<dbReference type="Pfam" id="PF13149">
    <property type="entry name" value="Mfa_like_1"/>
    <property type="match status" value="1"/>
</dbReference>
<dbReference type="RefSeq" id="WP_046151811.1">
    <property type="nucleotide sequence ID" value="NZ_KE386763.1"/>
</dbReference>
<comment type="caution">
    <text evidence="2">The sequence shown here is derived from an EMBL/GenBank/DDBJ whole genome shotgun (WGS) entry which is preliminary data.</text>
</comment>
<gene>
    <name evidence="2" type="ORF">HMPREF1536_04447</name>
</gene>
<proteinExistence type="predicted"/>
<keyword evidence="3" id="KW-1185">Reference proteome</keyword>
<dbReference type="EMBL" id="AQHW01000025">
    <property type="protein sequence ID" value="KKB49383.1"/>
    <property type="molecule type" value="Genomic_DNA"/>
</dbReference>
<feature type="signal peptide" evidence="1">
    <location>
        <begin position="1"/>
        <end position="21"/>
    </location>
</feature>
<dbReference type="AlphaFoldDB" id="A0A0F5IV26"/>
<evidence type="ECO:0000313" key="2">
    <source>
        <dbReference type="EMBL" id="KKB49383.1"/>
    </source>
</evidence>
<dbReference type="HOGENOM" id="CLU_074802_0_0_10"/>
<evidence type="ECO:0008006" key="4">
    <source>
        <dbReference type="Google" id="ProtNLM"/>
    </source>
</evidence>
<name>A0A0F5IV26_9BACT</name>
<dbReference type="InterPro" id="IPR025049">
    <property type="entry name" value="Mfa-like_1"/>
</dbReference>
<dbReference type="Proteomes" id="UP000033035">
    <property type="component" value="Unassembled WGS sequence"/>
</dbReference>
<feature type="chain" id="PRO_5002488054" description="Fimbrillin family protein" evidence="1">
    <location>
        <begin position="22"/>
        <end position="303"/>
    </location>
</feature>
<reference evidence="2 3" key="1">
    <citation type="submission" date="2013-04" db="EMBL/GenBank/DDBJ databases">
        <title>The Genome Sequence of Parabacteroides gordonii DSM 23371.</title>
        <authorList>
            <consortium name="The Broad Institute Genomics Platform"/>
            <person name="Earl A."/>
            <person name="Ward D."/>
            <person name="Feldgarden M."/>
            <person name="Gevers D."/>
            <person name="Martens E."/>
            <person name="Sakamoto M."/>
            <person name="Benno Y."/>
            <person name="Suzuki N."/>
            <person name="Matsunaga N."/>
            <person name="Koshihara K."/>
            <person name="Seki M."/>
            <person name="Komiya H."/>
            <person name="Walker B."/>
            <person name="Young S."/>
            <person name="Zeng Q."/>
            <person name="Gargeya S."/>
            <person name="Fitzgerald M."/>
            <person name="Haas B."/>
            <person name="Abouelleil A."/>
            <person name="Allen A.W."/>
            <person name="Alvarado L."/>
            <person name="Arachchi H.M."/>
            <person name="Berlin A.M."/>
            <person name="Chapman S.B."/>
            <person name="Gainer-Dewar J."/>
            <person name="Goldberg J."/>
            <person name="Griggs A."/>
            <person name="Gujja S."/>
            <person name="Hansen M."/>
            <person name="Howarth C."/>
            <person name="Imamovic A."/>
            <person name="Ireland A."/>
            <person name="Larimer J."/>
            <person name="McCowan C."/>
            <person name="Murphy C."/>
            <person name="Pearson M."/>
            <person name="Poon T.W."/>
            <person name="Priest M."/>
            <person name="Roberts A."/>
            <person name="Saif S."/>
            <person name="Shea T."/>
            <person name="Sisk P."/>
            <person name="Sykes S."/>
            <person name="Wortman J."/>
            <person name="Nusbaum C."/>
            <person name="Birren B."/>
        </authorList>
    </citation>
    <scope>NUCLEOTIDE SEQUENCE [LARGE SCALE GENOMIC DNA]</scope>
    <source>
        <strain evidence="2 3">MS-1</strain>
    </source>
</reference>
<keyword evidence="1" id="KW-0732">Signal</keyword>
<dbReference type="STRING" id="1203610.HMPREF1536_04447"/>
<organism evidence="2 3">
    <name type="scientific">Parabacteroides gordonii MS-1 = DSM 23371</name>
    <dbReference type="NCBI Taxonomy" id="1203610"/>
    <lineage>
        <taxon>Bacteria</taxon>
        <taxon>Pseudomonadati</taxon>
        <taxon>Bacteroidota</taxon>
        <taxon>Bacteroidia</taxon>
        <taxon>Bacteroidales</taxon>
        <taxon>Tannerellaceae</taxon>
        <taxon>Parabacteroides</taxon>
    </lineage>
</organism>
<dbReference type="PATRIC" id="fig|1203610.3.peg.4531"/>
<accession>A0A0F5IV26</accession>
<evidence type="ECO:0000313" key="3">
    <source>
        <dbReference type="Proteomes" id="UP000033035"/>
    </source>
</evidence>
<sequence>MKQVWMYAAFLAVVMSGCSSSEEGDLQTSEIRVGATVSGAITKAPVVTGDTFTAAITAFEGTQAPASWTAAFAWQNSITLIAAETAAGTSVPLNVSKVYPATGNVYMAAWHPEIASVSGVVTFQQTGTEDVMYGGIVSGSKSVPAGAFSFTHALTQLNFQVQASDGYLTANPDKKITKIEVLSASYPKTMTIVDGIVTYATAATLPVPGITSTQLTKDVTKIGEPFMIQALNGVKVKVTYEGGTTSPDISIMDASTKEGLNALAGNSHLITLSFLKTGEIAIEGTATVAPWQVGASGNGTVTE</sequence>
<dbReference type="PROSITE" id="PS51257">
    <property type="entry name" value="PROKAR_LIPOPROTEIN"/>
    <property type="match status" value="1"/>
</dbReference>
<evidence type="ECO:0000256" key="1">
    <source>
        <dbReference type="SAM" id="SignalP"/>
    </source>
</evidence>
<protein>
    <recommendedName>
        <fullName evidence="4">Fimbrillin family protein</fullName>
    </recommendedName>
</protein>